<dbReference type="PANTHER" id="PTHR43350">
    <property type="entry name" value="NAD-DEPENDENT ALCOHOL DEHYDROGENASE"/>
    <property type="match status" value="1"/>
</dbReference>
<dbReference type="Gene3D" id="3.90.180.10">
    <property type="entry name" value="Medium-chain alcohol dehydrogenases, catalytic domain"/>
    <property type="match status" value="2"/>
</dbReference>
<keyword evidence="4" id="KW-0862">Zinc</keyword>
<keyword evidence="3" id="KW-0479">Metal-binding</keyword>
<proteinExistence type="inferred from homology"/>
<dbReference type="InterPro" id="IPR005903">
    <property type="entry name" value="BchC"/>
</dbReference>
<dbReference type="CDD" id="cd08255">
    <property type="entry name" value="2-desacetyl-2-hydroxyethyl_bacteriochlorophyllide_like"/>
    <property type="match status" value="1"/>
</dbReference>
<dbReference type="KEGG" id="meti:DK427_17900"/>
<evidence type="ECO:0000256" key="2">
    <source>
        <dbReference type="ARBA" id="ARBA00008072"/>
    </source>
</evidence>
<evidence type="ECO:0000313" key="8">
    <source>
        <dbReference type="Proteomes" id="UP000246058"/>
    </source>
</evidence>
<dbReference type="EMBL" id="CP029551">
    <property type="protein sequence ID" value="AWN37365.1"/>
    <property type="molecule type" value="Genomic_DNA"/>
</dbReference>
<feature type="domain" description="Alcohol dehydrogenase-like N-terminal" evidence="6">
    <location>
        <begin position="26"/>
        <end position="119"/>
    </location>
</feature>
<dbReference type="NCBIfam" id="TIGR01202">
    <property type="entry name" value="bchC"/>
    <property type="match status" value="1"/>
</dbReference>
<keyword evidence="5" id="KW-0560">Oxidoreductase</keyword>
<comment type="similarity">
    <text evidence="2">Belongs to the zinc-containing alcohol dehydrogenase family.</text>
</comment>
<comment type="cofactor">
    <cofactor evidence="1">
        <name>Zn(2+)</name>
        <dbReference type="ChEBI" id="CHEBI:29105"/>
    </cofactor>
</comment>
<evidence type="ECO:0000259" key="6">
    <source>
        <dbReference type="Pfam" id="PF08240"/>
    </source>
</evidence>
<organism evidence="7 8">
    <name type="scientific">Methylobacterium radiodurans</name>
    <dbReference type="NCBI Taxonomy" id="2202828"/>
    <lineage>
        <taxon>Bacteria</taxon>
        <taxon>Pseudomonadati</taxon>
        <taxon>Pseudomonadota</taxon>
        <taxon>Alphaproteobacteria</taxon>
        <taxon>Hyphomicrobiales</taxon>
        <taxon>Methylobacteriaceae</taxon>
        <taxon>Methylobacterium</taxon>
    </lineage>
</organism>
<evidence type="ECO:0000256" key="3">
    <source>
        <dbReference type="ARBA" id="ARBA00022723"/>
    </source>
</evidence>
<dbReference type="PANTHER" id="PTHR43350:SF19">
    <property type="entry name" value="D-GULOSIDE 3-DEHYDROGENASE"/>
    <property type="match status" value="1"/>
</dbReference>
<dbReference type="Gene3D" id="3.40.50.720">
    <property type="entry name" value="NAD(P)-binding Rossmann-like Domain"/>
    <property type="match status" value="1"/>
</dbReference>
<evidence type="ECO:0000256" key="4">
    <source>
        <dbReference type="ARBA" id="ARBA00022833"/>
    </source>
</evidence>
<dbReference type="InterPro" id="IPR036291">
    <property type="entry name" value="NAD(P)-bd_dom_sf"/>
</dbReference>
<dbReference type="InterPro" id="IPR011032">
    <property type="entry name" value="GroES-like_sf"/>
</dbReference>
<evidence type="ECO:0000256" key="1">
    <source>
        <dbReference type="ARBA" id="ARBA00001947"/>
    </source>
</evidence>
<dbReference type="GO" id="GO:0036354">
    <property type="term" value="F:bacteriochlorophyllide-a dehydrogenase activity"/>
    <property type="evidence" value="ECO:0007669"/>
    <property type="project" value="InterPro"/>
</dbReference>
<dbReference type="Proteomes" id="UP000246058">
    <property type="component" value="Chromosome"/>
</dbReference>
<keyword evidence="8" id="KW-1185">Reference proteome</keyword>
<dbReference type="RefSeq" id="WP_109952444.1">
    <property type="nucleotide sequence ID" value="NZ_CP029551.1"/>
</dbReference>
<gene>
    <name evidence="7" type="primary">bchC</name>
    <name evidence="7" type="ORF">DK427_17900</name>
</gene>
<dbReference type="Pfam" id="PF08240">
    <property type="entry name" value="ADH_N"/>
    <property type="match status" value="1"/>
</dbReference>
<protein>
    <submittedName>
        <fullName evidence="7">Chlorophyll synthesis pathway protein BchC</fullName>
    </submittedName>
</protein>
<dbReference type="AlphaFoldDB" id="A0A2U8VUI5"/>
<dbReference type="GO" id="GO:0046872">
    <property type="term" value="F:metal ion binding"/>
    <property type="evidence" value="ECO:0007669"/>
    <property type="project" value="UniProtKB-KW"/>
</dbReference>
<dbReference type="SUPFAM" id="SSF50129">
    <property type="entry name" value="GroES-like"/>
    <property type="match status" value="1"/>
</dbReference>
<dbReference type="SUPFAM" id="SSF51735">
    <property type="entry name" value="NAD(P)-binding Rossmann-fold domains"/>
    <property type="match status" value="1"/>
</dbReference>
<accession>A0A2U8VUI5</accession>
<reference evidence="7 8" key="1">
    <citation type="submission" date="2018-05" db="EMBL/GenBank/DDBJ databases">
        <title>Complete Genome Sequence of Methylobacterium sp. 17Sr1-43.</title>
        <authorList>
            <person name="Srinivasan S."/>
        </authorList>
    </citation>
    <scope>NUCLEOTIDE SEQUENCE [LARGE SCALE GENOMIC DNA]</scope>
    <source>
        <strain evidence="7 8">17Sr1-43</strain>
    </source>
</reference>
<dbReference type="OrthoDB" id="9806940at2"/>
<dbReference type="InterPro" id="IPR013154">
    <property type="entry name" value="ADH-like_N"/>
</dbReference>
<evidence type="ECO:0000313" key="7">
    <source>
        <dbReference type="EMBL" id="AWN37365.1"/>
    </source>
</evidence>
<sequence length="312" mass="32536">MDTLAVVLEQPERLALSRLALTPAGPLDAVVEIAWSGISTGTERLLWSGRMPPFPGLGYPLVPGYESVGTVVSGPPDSGLRPGDSVFVPGARCFGPVRGLFGGAASHLVVPAARLVPVDPGLGPRACLLALAATAQHALGPITPGERPLIVGHGVLGRLLARLTRLAGAEPTVWETDPARMAGAHGYPVLVPEDDPRTDYARITDVSGDAAGLDRLIARLAPGGEIVLAGFYEAPLAFAFPPAFAREARIRVAAEWRPDDLASATALARAGRLSLDGLITHQAPAVEAHAAYRTAFTDPACLKMVLDWRATA</sequence>
<evidence type="ECO:0000256" key="5">
    <source>
        <dbReference type="ARBA" id="ARBA00023002"/>
    </source>
</evidence>
<name>A0A2U8VUI5_9HYPH</name>